<dbReference type="Proteomes" id="UP000607653">
    <property type="component" value="Unassembled WGS sequence"/>
</dbReference>
<organism evidence="1 2">
    <name type="scientific">Nelumbo nucifera</name>
    <name type="common">Sacred lotus</name>
    <dbReference type="NCBI Taxonomy" id="4432"/>
    <lineage>
        <taxon>Eukaryota</taxon>
        <taxon>Viridiplantae</taxon>
        <taxon>Streptophyta</taxon>
        <taxon>Embryophyta</taxon>
        <taxon>Tracheophyta</taxon>
        <taxon>Spermatophyta</taxon>
        <taxon>Magnoliopsida</taxon>
        <taxon>Proteales</taxon>
        <taxon>Nelumbonaceae</taxon>
        <taxon>Nelumbo</taxon>
    </lineage>
</organism>
<protein>
    <submittedName>
        <fullName evidence="1">Uncharacterized protein</fullName>
    </submittedName>
</protein>
<keyword evidence="2" id="KW-1185">Reference proteome</keyword>
<accession>A0A822ZAK1</accession>
<reference evidence="1 2" key="1">
    <citation type="journal article" date="2020" name="Mol. Biol. Evol.">
        <title>Distinct Expression and Methylation Patterns for Genes with Different Fates following a Single Whole-Genome Duplication in Flowering Plants.</title>
        <authorList>
            <person name="Shi T."/>
            <person name="Rahmani R.S."/>
            <person name="Gugger P.F."/>
            <person name="Wang M."/>
            <person name="Li H."/>
            <person name="Zhang Y."/>
            <person name="Li Z."/>
            <person name="Wang Q."/>
            <person name="Van de Peer Y."/>
            <person name="Marchal K."/>
            <person name="Chen J."/>
        </authorList>
    </citation>
    <scope>NUCLEOTIDE SEQUENCE [LARGE SCALE GENOMIC DNA]</scope>
    <source>
        <tissue evidence="1">Leaf</tissue>
    </source>
</reference>
<evidence type="ECO:0000313" key="2">
    <source>
        <dbReference type="Proteomes" id="UP000607653"/>
    </source>
</evidence>
<proteinExistence type="predicted"/>
<evidence type="ECO:0000313" key="1">
    <source>
        <dbReference type="EMBL" id="DAD40469.1"/>
    </source>
</evidence>
<comment type="caution">
    <text evidence="1">The sequence shown here is derived from an EMBL/GenBank/DDBJ whole genome shotgun (WGS) entry which is preliminary data.</text>
</comment>
<name>A0A822ZAK1_NELNU</name>
<gene>
    <name evidence="1" type="ORF">HUJ06_014792</name>
</gene>
<dbReference type="EMBL" id="DUZY01000005">
    <property type="protein sequence ID" value="DAD40469.1"/>
    <property type="molecule type" value="Genomic_DNA"/>
</dbReference>
<sequence length="73" mass="8543">MCGHKFHRQEKYTHVLTRHKEFEEDLHHGPLSCMVMQMMLLVQIHGLQFLSSGCRPFLANKQWVENRGIGVPV</sequence>
<dbReference type="AlphaFoldDB" id="A0A822ZAK1"/>